<feature type="transmembrane region" description="Helical" evidence="1">
    <location>
        <begin position="261"/>
        <end position="284"/>
    </location>
</feature>
<feature type="transmembrane region" description="Helical" evidence="1">
    <location>
        <begin position="360"/>
        <end position="382"/>
    </location>
</feature>
<keyword evidence="1" id="KW-1133">Transmembrane helix</keyword>
<feature type="transmembrane region" description="Helical" evidence="1">
    <location>
        <begin position="189"/>
        <end position="209"/>
    </location>
</feature>
<dbReference type="PANTHER" id="PTHR36927:SF4">
    <property type="entry name" value="BLR5718 PROTEIN"/>
    <property type="match status" value="1"/>
</dbReference>
<feature type="transmembrane region" description="Helical" evidence="1">
    <location>
        <begin position="336"/>
        <end position="354"/>
    </location>
</feature>
<evidence type="ECO:0000313" key="3">
    <source>
        <dbReference type="EMBL" id="XCH22873.1"/>
    </source>
</evidence>
<reference evidence="3" key="1">
    <citation type="submission" date="2024-06" db="EMBL/GenBank/DDBJ databases">
        <title>Sequencing and assembly of the genome of Dyadobacter sp. strain 676, a symbiont of Cyamopsis tetragonoloba.</title>
        <authorList>
            <person name="Guro P."/>
            <person name="Sazanova A."/>
            <person name="Kuznetsova I."/>
            <person name="Belimov A."/>
            <person name="Safronova V."/>
        </authorList>
    </citation>
    <scope>NUCLEOTIDE SEQUENCE</scope>
    <source>
        <strain evidence="3">676</strain>
    </source>
</reference>
<accession>A0AAU8FEB6</accession>
<dbReference type="Pfam" id="PF01757">
    <property type="entry name" value="Acyl_transf_3"/>
    <property type="match status" value="1"/>
</dbReference>
<feature type="transmembrane region" description="Helical" evidence="1">
    <location>
        <begin position="67"/>
        <end position="86"/>
    </location>
</feature>
<evidence type="ECO:0000259" key="2">
    <source>
        <dbReference type="Pfam" id="PF01757"/>
    </source>
</evidence>
<dbReference type="GO" id="GO:0016747">
    <property type="term" value="F:acyltransferase activity, transferring groups other than amino-acyl groups"/>
    <property type="evidence" value="ECO:0007669"/>
    <property type="project" value="InterPro"/>
</dbReference>
<dbReference type="RefSeq" id="WP_353718200.1">
    <property type="nucleotide sequence ID" value="NZ_CP159289.1"/>
</dbReference>
<feature type="transmembrane region" description="Helical" evidence="1">
    <location>
        <begin position="149"/>
        <end position="168"/>
    </location>
</feature>
<feature type="transmembrane region" description="Helical" evidence="1">
    <location>
        <begin position="221"/>
        <end position="240"/>
    </location>
</feature>
<protein>
    <submittedName>
        <fullName evidence="3">Acyltransferase</fullName>
        <ecNumber evidence="3">2.3.1.-</ecNumber>
    </submittedName>
</protein>
<gene>
    <name evidence="3" type="ORF">ABV298_21390</name>
</gene>
<dbReference type="EC" id="2.3.1.-" evidence="3"/>
<evidence type="ECO:0000256" key="1">
    <source>
        <dbReference type="SAM" id="Phobius"/>
    </source>
</evidence>
<keyword evidence="1" id="KW-0812">Transmembrane</keyword>
<dbReference type="InterPro" id="IPR050623">
    <property type="entry name" value="Glucan_succinyl_AcylTrfase"/>
</dbReference>
<dbReference type="PANTHER" id="PTHR36927">
    <property type="entry name" value="BLR4337 PROTEIN"/>
    <property type="match status" value="1"/>
</dbReference>
<dbReference type="InterPro" id="IPR002656">
    <property type="entry name" value="Acyl_transf_3_dom"/>
</dbReference>
<feature type="transmembrane region" description="Helical" evidence="1">
    <location>
        <begin position="98"/>
        <end position="118"/>
    </location>
</feature>
<name>A0AAU8FEB6_9BACT</name>
<feature type="domain" description="Acyltransferase 3" evidence="2">
    <location>
        <begin position="9"/>
        <end position="379"/>
    </location>
</feature>
<dbReference type="EMBL" id="CP159289">
    <property type="protein sequence ID" value="XCH22873.1"/>
    <property type="molecule type" value="Genomic_DNA"/>
</dbReference>
<feature type="transmembrane region" description="Helical" evidence="1">
    <location>
        <begin position="296"/>
        <end position="315"/>
    </location>
</feature>
<keyword evidence="3" id="KW-0012">Acyltransferase</keyword>
<keyword evidence="3" id="KW-0808">Transferase</keyword>
<sequence>MHQAPGRTIWVDYLRSFLTVLVVAHHSSLAYTTFARFDKVAYIRSTHPVVDTRRWIGLDIFENFNDVFFMSLMFLIAGLFVVKSIQRKGPGAFLRDRFFRLFIPFIIGGTLVNLVAHYPSFMLAHGNKGLHAYITDFFIVEQWPVGPPWFLWVLFTFNAIFAAWYSLKNSVFARTSGLPAPEVYGPTRVITYWYLFTFALYVPFAFWLGPGKWTGLGPFDFQISRAALYFGYFLLGTWLGKVHFNESLFGRCSPLVRRWKLWIFLCVGTYTFLTAIAPFLTRLVTEGKLPEFTGHFIYFTIYVLSCTFSCIAFMTGFRALVKSGNAVWNSLAEHAYLIYLLHYPFVIWTQYFFLHAALPAFGKFILTFLVSLSGSWAISIPLKKIGFVKKYL</sequence>
<proteinExistence type="predicted"/>
<dbReference type="AlphaFoldDB" id="A0AAU8FEB6"/>
<organism evidence="3">
    <name type="scientific">Dyadobacter sp. 676</name>
    <dbReference type="NCBI Taxonomy" id="3088362"/>
    <lineage>
        <taxon>Bacteria</taxon>
        <taxon>Pseudomonadati</taxon>
        <taxon>Bacteroidota</taxon>
        <taxon>Cytophagia</taxon>
        <taxon>Cytophagales</taxon>
        <taxon>Spirosomataceae</taxon>
        <taxon>Dyadobacter</taxon>
    </lineage>
</organism>
<keyword evidence="1" id="KW-0472">Membrane</keyword>